<proteinExistence type="inferred from homology"/>
<keyword evidence="2" id="KW-0819">tRNA processing</keyword>
<evidence type="ECO:0000313" key="4">
    <source>
        <dbReference type="EMBL" id="KAE8349369.1"/>
    </source>
</evidence>
<dbReference type="AlphaFoldDB" id="A0A5N6YY76"/>
<dbReference type="OrthoDB" id="10002170at2759"/>
<evidence type="ECO:0000313" key="5">
    <source>
        <dbReference type="Proteomes" id="UP000327118"/>
    </source>
</evidence>
<protein>
    <recommendedName>
        <fullName evidence="3">tRNA-splicing endonuclease subunit Sen15 domain-containing protein</fullName>
    </recommendedName>
</protein>
<dbReference type="InterPro" id="IPR036167">
    <property type="entry name" value="tRNA_intron_Endo_cat-like_sf"/>
</dbReference>
<gene>
    <name evidence="4" type="ORF">BDV28DRAFT_62651</name>
</gene>
<dbReference type="GO" id="GO:0003676">
    <property type="term" value="F:nucleic acid binding"/>
    <property type="evidence" value="ECO:0007669"/>
    <property type="project" value="InterPro"/>
</dbReference>
<reference evidence="5" key="1">
    <citation type="submission" date="2019-04" db="EMBL/GenBank/DDBJ databases">
        <title>Friends and foes A comparative genomics studyof 23 Aspergillus species from section Flavi.</title>
        <authorList>
            <consortium name="DOE Joint Genome Institute"/>
            <person name="Kjaerbolling I."/>
            <person name="Vesth T."/>
            <person name="Frisvad J.C."/>
            <person name="Nybo J.L."/>
            <person name="Theobald S."/>
            <person name="Kildgaard S."/>
            <person name="Isbrandt T."/>
            <person name="Kuo A."/>
            <person name="Sato A."/>
            <person name="Lyhne E.K."/>
            <person name="Kogle M.E."/>
            <person name="Wiebenga A."/>
            <person name="Kun R.S."/>
            <person name="Lubbers R.J."/>
            <person name="Makela M.R."/>
            <person name="Barry K."/>
            <person name="Chovatia M."/>
            <person name="Clum A."/>
            <person name="Daum C."/>
            <person name="Haridas S."/>
            <person name="He G."/>
            <person name="LaButti K."/>
            <person name="Lipzen A."/>
            <person name="Mondo S."/>
            <person name="Riley R."/>
            <person name="Salamov A."/>
            <person name="Simmons B.A."/>
            <person name="Magnuson J.K."/>
            <person name="Henrissat B."/>
            <person name="Mortensen U.H."/>
            <person name="Larsen T.O."/>
            <person name="Devries R.P."/>
            <person name="Grigoriev I.V."/>
            <person name="Machida M."/>
            <person name="Baker S.E."/>
            <person name="Andersen M.R."/>
        </authorList>
    </citation>
    <scope>NUCLEOTIDE SEQUENCE [LARGE SCALE GENOMIC DNA]</scope>
    <source>
        <strain evidence="5">CBS 553.77</strain>
    </source>
</reference>
<accession>A0A5N6YY76</accession>
<dbReference type="PANTHER" id="PTHR28518:SF1">
    <property type="entry name" value="TRNA-SPLICING ENDONUCLEASE SUBUNIT SEN15"/>
    <property type="match status" value="1"/>
</dbReference>
<dbReference type="FunFam" id="3.40.1350.10:FF:000012">
    <property type="entry name" value="Probable tRNA-splicing endonuclease subunit sen-15"/>
    <property type="match status" value="1"/>
</dbReference>
<evidence type="ECO:0000256" key="1">
    <source>
        <dbReference type="ARBA" id="ARBA00006091"/>
    </source>
</evidence>
<keyword evidence="5" id="KW-1185">Reference proteome</keyword>
<dbReference type="Proteomes" id="UP000327118">
    <property type="component" value="Unassembled WGS sequence"/>
</dbReference>
<evidence type="ECO:0000256" key="2">
    <source>
        <dbReference type="ARBA" id="ARBA00022694"/>
    </source>
</evidence>
<dbReference type="InterPro" id="IPR042777">
    <property type="entry name" value="Sen15_fungi"/>
</dbReference>
<sequence length="222" mass="24329">MASTQLTSVTPPEPSALTTLIANSAPSDPLSAATIQILHNLQHQHLWTSVQVHDIKIPNLNASSPPAGSVATSPEDQSATPFLISGIPPHRVYTHPDEQLYLLERGLREEDVELERMFVLSAIKNQPWSLRKMAAVFDSLPDEAEIQAAEVSMNGGEELGEGGSKEKAAQLAEYYEYRKRARLTKEWGGKRLLLAMVDRGMGGDGTVVYYVVQEGAVKPRQN</sequence>
<dbReference type="GO" id="GO:0000214">
    <property type="term" value="C:tRNA-intron endonuclease complex"/>
    <property type="evidence" value="ECO:0007669"/>
    <property type="project" value="InterPro"/>
</dbReference>
<dbReference type="EMBL" id="ML739314">
    <property type="protein sequence ID" value="KAE8349369.1"/>
    <property type="molecule type" value="Genomic_DNA"/>
</dbReference>
<evidence type="ECO:0000259" key="3">
    <source>
        <dbReference type="Pfam" id="PF09631"/>
    </source>
</evidence>
<dbReference type="GO" id="GO:0000213">
    <property type="term" value="F:tRNA-intron lyase activity"/>
    <property type="evidence" value="ECO:0007669"/>
    <property type="project" value="TreeGrafter"/>
</dbReference>
<feature type="domain" description="tRNA-splicing endonuclease subunit Sen15" evidence="3">
    <location>
        <begin position="36"/>
        <end position="145"/>
    </location>
</feature>
<feature type="domain" description="tRNA-splicing endonuclease subunit Sen15" evidence="3">
    <location>
        <begin position="176"/>
        <end position="222"/>
    </location>
</feature>
<organism evidence="4 5">
    <name type="scientific">Aspergillus coremiiformis</name>
    <dbReference type="NCBI Taxonomy" id="138285"/>
    <lineage>
        <taxon>Eukaryota</taxon>
        <taxon>Fungi</taxon>
        <taxon>Dikarya</taxon>
        <taxon>Ascomycota</taxon>
        <taxon>Pezizomycotina</taxon>
        <taxon>Eurotiomycetes</taxon>
        <taxon>Eurotiomycetidae</taxon>
        <taxon>Eurotiales</taxon>
        <taxon>Aspergillaceae</taxon>
        <taxon>Aspergillus</taxon>
        <taxon>Aspergillus subgen. Circumdati</taxon>
    </lineage>
</organism>
<name>A0A5N6YY76_9EURO</name>
<dbReference type="PANTHER" id="PTHR28518">
    <property type="entry name" value="TRNA-SPLICING ENDONUCLEASE SUBUNIT SEN15"/>
    <property type="match status" value="1"/>
</dbReference>
<dbReference type="GO" id="GO:0000379">
    <property type="term" value="P:tRNA-type intron splice site recognition and cleavage"/>
    <property type="evidence" value="ECO:0007669"/>
    <property type="project" value="InterPro"/>
</dbReference>
<comment type="similarity">
    <text evidence="1">Belongs to the SEN15 family.</text>
</comment>
<dbReference type="SUPFAM" id="SSF53032">
    <property type="entry name" value="tRNA-intron endonuclease catalytic domain-like"/>
    <property type="match status" value="1"/>
</dbReference>
<dbReference type="Gene3D" id="3.40.1350.10">
    <property type="match status" value="1"/>
</dbReference>
<dbReference type="Pfam" id="PF09631">
    <property type="entry name" value="Sen15"/>
    <property type="match status" value="2"/>
</dbReference>
<dbReference type="InterPro" id="IPR011856">
    <property type="entry name" value="tRNA_endonuc-like_dom_sf"/>
</dbReference>
<dbReference type="InterPro" id="IPR018593">
    <property type="entry name" value="tRNA-endonuc_su_Sen15"/>
</dbReference>